<evidence type="ECO:0000256" key="3">
    <source>
        <dbReference type="ARBA" id="ARBA00022676"/>
    </source>
</evidence>
<name>A0A9E7AFL1_9ACTO</name>
<evidence type="ECO:0000313" key="7">
    <source>
        <dbReference type="Proteomes" id="UP000830236"/>
    </source>
</evidence>
<dbReference type="KEGG" id="agh:M3I41_08150"/>
<evidence type="ECO:0000313" key="6">
    <source>
        <dbReference type="EMBL" id="UQF79540.1"/>
    </source>
</evidence>
<sequence>MPSCALSVVIPFYGDPAATLPLLEQLKAQVDAPDFEVIVSDDCSPEPFPDVPGVKVIRRQTNGGFGSAVSTGIAAATGTYVLILNSDVELEPNFLGSYYRAALPWMPAIVTPAVINEVGATHWNGRHFPNALHQGIEWLTPLARLRHLPVLHELVGHDTLADNTHTEVADWVVGAAMLLPRQAFAAVGGFDSRFHMNSEEVDLQLRLRQLGLPSVVLSQPTLVHAGGGSSASDKRRQWLVDSRFIYADKWHGPSGVKRLRATLKTASYINFAWNLTRQMRGVDVAARERLATELAFLPA</sequence>
<gene>
    <name evidence="6" type="ORF">M3I41_08150</name>
</gene>
<proteinExistence type="inferred from homology"/>
<comment type="pathway">
    <text evidence="1">Cell wall biogenesis; cell wall polysaccharide biosynthesis.</text>
</comment>
<dbReference type="InterPro" id="IPR029044">
    <property type="entry name" value="Nucleotide-diphossugar_trans"/>
</dbReference>
<feature type="domain" description="Glycosyltransferase 2-like" evidence="5">
    <location>
        <begin position="7"/>
        <end position="127"/>
    </location>
</feature>
<dbReference type="Gene3D" id="3.90.550.10">
    <property type="entry name" value="Spore Coat Polysaccharide Biosynthesis Protein SpsA, Chain A"/>
    <property type="match status" value="1"/>
</dbReference>
<comment type="similarity">
    <text evidence="2">Belongs to the glycosyltransferase 2 family.</text>
</comment>
<dbReference type="PANTHER" id="PTHR43179">
    <property type="entry name" value="RHAMNOSYLTRANSFERASE WBBL"/>
    <property type="match status" value="1"/>
</dbReference>
<dbReference type="SUPFAM" id="SSF53448">
    <property type="entry name" value="Nucleotide-diphospho-sugar transferases"/>
    <property type="match status" value="1"/>
</dbReference>
<keyword evidence="3" id="KW-0328">Glycosyltransferase</keyword>
<dbReference type="EMBL" id="CP097095">
    <property type="protein sequence ID" value="UQF79540.1"/>
    <property type="molecule type" value="Genomic_DNA"/>
</dbReference>
<dbReference type="PANTHER" id="PTHR43179:SF12">
    <property type="entry name" value="GALACTOFURANOSYLTRANSFERASE GLFT2"/>
    <property type="match status" value="1"/>
</dbReference>
<accession>A0A9E7AFL1</accession>
<evidence type="ECO:0000256" key="2">
    <source>
        <dbReference type="ARBA" id="ARBA00006739"/>
    </source>
</evidence>
<dbReference type="InterPro" id="IPR001173">
    <property type="entry name" value="Glyco_trans_2-like"/>
</dbReference>
<dbReference type="Pfam" id="PF00535">
    <property type="entry name" value="Glycos_transf_2"/>
    <property type="match status" value="1"/>
</dbReference>
<evidence type="ECO:0000259" key="5">
    <source>
        <dbReference type="Pfam" id="PF00535"/>
    </source>
</evidence>
<dbReference type="Proteomes" id="UP000830236">
    <property type="component" value="Chromosome"/>
</dbReference>
<reference evidence="6" key="1">
    <citation type="submission" date="2022-05" db="EMBL/GenBank/DDBJ databases">
        <title>Using nanopore sequencing to obtain complete genomes from saliva samples.</title>
        <authorList>
            <person name="Baker J.L."/>
        </authorList>
    </citation>
    <scope>NUCLEOTIDE SEQUENCE</scope>
    <source>
        <strain evidence="6">JCVI-JB-Ag32</strain>
    </source>
</reference>
<organism evidence="6 7">
    <name type="scientific">Actinomyces graevenitzii</name>
    <dbReference type="NCBI Taxonomy" id="55565"/>
    <lineage>
        <taxon>Bacteria</taxon>
        <taxon>Bacillati</taxon>
        <taxon>Actinomycetota</taxon>
        <taxon>Actinomycetes</taxon>
        <taxon>Actinomycetales</taxon>
        <taxon>Actinomycetaceae</taxon>
        <taxon>Actinomyces</taxon>
    </lineage>
</organism>
<evidence type="ECO:0000256" key="1">
    <source>
        <dbReference type="ARBA" id="ARBA00004776"/>
    </source>
</evidence>
<evidence type="ECO:0000256" key="4">
    <source>
        <dbReference type="ARBA" id="ARBA00022679"/>
    </source>
</evidence>
<protein>
    <submittedName>
        <fullName evidence="6">Glycosyltransferase family 2 protein</fullName>
    </submittedName>
</protein>
<dbReference type="AlphaFoldDB" id="A0A9E7AFL1"/>
<dbReference type="GO" id="GO:0016757">
    <property type="term" value="F:glycosyltransferase activity"/>
    <property type="evidence" value="ECO:0007669"/>
    <property type="project" value="UniProtKB-KW"/>
</dbReference>
<keyword evidence="4" id="KW-0808">Transferase</keyword>